<dbReference type="PANTHER" id="PTHR10622">
    <property type="entry name" value="HET DOMAIN-CONTAINING PROTEIN"/>
    <property type="match status" value="1"/>
</dbReference>
<evidence type="ECO:0000313" key="2">
    <source>
        <dbReference type="EMBL" id="KAK4236838.1"/>
    </source>
</evidence>
<dbReference type="AlphaFoldDB" id="A0AAN7HAZ2"/>
<accession>A0AAN7HAZ2</accession>
<reference evidence="2" key="2">
    <citation type="submission" date="2023-05" db="EMBL/GenBank/DDBJ databases">
        <authorList>
            <consortium name="Lawrence Berkeley National Laboratory"/>
            <person name="Steindorff A."/>
            <person name="Hensen N."/>
            <person name="Bonometti L."/>
            <person name="Westerberg I."/>
            <person name="Brannstrom I.O."/>
            <person name="Guillou S."/>
            <person name="Cros-Aarteil S."/>
            <person name="Calhoun S."/>
            <person name="Haridas S."/>
            <person name="Kuo A."/>
            <person name="Mondo S."/>
            <person name="Pangilinan J."/>
            <person name="Riley R."/>
            <person name="Labutti K."/>
            <person name="Andreopoulos B."/>
            <person name="Lipzen A."/>
            <person name="Chen C."/>
            <person name="Yanf M."/>
            <person name="Daum C."/>
            <person name="Ng V."/>
            <person name="Clum A."/>
            <person name="Ohm R."/>
            <person name="Martin F."/>
            <person name="Silar P."/>
            <person name="Natvig D."/>
            <person name="Lalanne C."/>
            <person name="Gautier V."/>
            <person name="Ament-Velasquez S.L."/>
            <person name="Kruys A."/>
            <person name="Hutchinson M.I."/>
            <person name="Powell A.J."/>
            <person name="Barry K."/>
            <person name="Miller A.N."/>
            <person name="Grigoriev I.V."/>
            <person name="Debuchy R."/>
            <person name="Gladieux P."/>
            <person name="Thoren M.H."/>
            <person name="Johannesson H."/>
        </authorList>
    </citation>
    <scope>NUCLEOTIDE SEQUENCE</scope>
    <source>
        <strain evidence="2">CBS 532.94</strain>
    </source>
</reference>
<feature type="domain" description="Heterokaryon incompatibility" evidence="1">
    <location>
        <begin position="23"/>
        <end position="107"/>
    </location>
</feature>
<sequence length="414" mass="47303">MRLINTRTLTLTEFHGSAFTPPYAILSHTWEDEREVTLQDITTVPHAELALQKGKGFGKIRQTCSLARARGIDWAWVDTCFIDKTSSSELTEAINSMFRWYQRSQQVSKFARSRWFTRGWTLQELIAPRRVEFYNRDWQFEGDKSSLGAVLSKITRIRAEVLDDADQLRIVPVAQRMSAYCLLGIFGVNIPLLYGESEKAFIRLQEEIIKESNDLTLFAWRMKPKVAIAQTYWGILAPSPSEFAGCGDIEVWVDPMHNDGCVMTSKGLRVTPNLHGGLRLGEDGIYVMKLQCHRRKRTEKLGIFLQQLGCDMYTRVKPDKLAKTLSSENDKNRPFYVTKTVPTSRSVMLSTSIRNATNLSRALQTLAELGITPFSKGSMELEGHWDGQRKPMEDIQGLRLTWCWCVSWQMAGCR</sequence>
<comment type="caution">
    <text evidence="2">The sequence shown here is derived from an EMBL/GenBank/DDBJ whole genome shotgun (WGS) entry which is preliminary data.</text>
</comment>
<organism evidence="2 3">
    <name type="scientific">Achaetomium macrosporum</name>
    <dbReference type="NCBI Taxonomy" id="79813"/>
    <lineage>
        <taxon>Eukaryota</taxon>
        <taxon>Fungi</taxon>
        <taxon>Dikarya</taxon>
        <taxon>Ascomycota</taxon>
        <taxon>Pezizomycotina</taxon>
        <taxon>Sordariomycetes</taxon>
        <taxon>Sordariomycetidae</taxon>
        <taxon>Sordariales</taxon>
        <taxon>Chaetomiaceae</taxon>
        <taxon>Achaetomium</taxon>
    </lineage>
</organism>
<evidence type="ECO:0000259" key="1">
    <source>
        <dbReference type="Pfam" id="PF06985"/>
    </source>
</evidence>
<dbReference type="Proteomes" id="UP001303760">
    <property type="component" value="Unassembled WGS sequence"/>
</dbReference>
<evidence type="ECO:0000313" key="3">
    <source>
        <dbReference type="Proteomes" id="UP001303760"/>
    </source>
</evidence>
<dbReference type="EMBL" id="MU860169">
    <property type="protein sequence ID" value="KAK4236838.1"/>
    <property type="molecule type" value="Genomic_DNA"/>
</dbReference>
<proteinExistence type="predicted"/>
<gene>
    <name evidence="2" type="ORF">C8A03DRAFT_45203</name>
</gene>
<name>A0AAN7HAZ2_9PEZI</name>
<reference evidence="2" key="1">
    <citation type="journal article" date="2023" name="Mol. Phylogenet. Evol.">
        <title>Genome-scale phylogeny and comparative genomics of the fungal order Sordariales.</title>
        <authorList>
            <person name="Hensen N."/>
            <person name="Bonometti L."/>
            <person name="Westerberg I."/>
            <person name="Brannstrom I.O."/>
            <person name="Guillou S."/>
            <person name="Cros-Aarteil S."/>
            <person name="Calhoun S."/>
            <person name="Haridas S."/>
            <person name="Kuo A."/>
            <person name="Mondo S."/>
            <person name="Pangilinan J."/>
            <person name="Riley R."/>
            <person name="LaButti K."/>
            <person name="Andreopoulos B."/>
            <person name="Lipzen A."/>
            <person name="Chen C."/>
            <person name="Yan M."/>
            <person name="Daum C."/>
            <person name="Ng V."/>
            <person name="Clum A."/>
            <person name="Steindorff A."/>
            <person name="Ohm R.A."/>
            <person name="Martin F."/>
            <person name="Silar P."/>
            <person name="Natvig D.O."/>
            <person name="Lalanne C."/>
            <person name="Gautier V."/>
            <person name="Ament-Velasquez S.L."/>
            <person name="Kruys A."/>
            <person name="Hutchinson M.I."/>
            <person name="Powell A.J."/>
            <person name="Barry K."/>
            <person name="Miller A.N."/>
            <person name="Grigoriev I.V."/>
            <person name="Debuchy R."/>
            <person name="Gladieux P."/>
            <person name="Hiltunen Thoren M."/>
            <person name="Johannesson H."/>
        </authorList>
    </citation>
    <scope>NUCLEOTIDE SEQUENCE</scope>
    <source>
        <strain evidence="2">CBS 532.94</strain>
    </source>
</reference>
<dbReference type="Pfam" id="PF06985">
    <property type="entry name" value="HET"/>
    <property type="match status" value="1"/>
</dbReference>
<dbReference type="PANTHER" id="PTHR10622:SF12">
    <property type="entry name" value="HET DOMAIN-CONTAINING PROTEIN"/>
    <property type="match status" value="1"/>
</dbReference>
<dbReference type="InterPro" id="IPR010730">
    <property type="entry name" value="HET"/>
</dbReference>
<protein>
    <submittedName>
        <fullName evidence="2">HET-domain-containing protein</fullName>
    </submittedName>
</protein>
<keyword evidence="3" id="KW-1185">Reference proteome</keyword>